<evidence type="ECO:0000313" key="1">
    <source>
        <dbReference type="EMBL" id="JAH43620.1"/>
    </source>
</evidence>
<sequence length="36" mass="3953">MSSKHGSIIGRKMRLCHESMTLVAMTQEEKLFGGTG</sequence>
<dbReference type="AlphaFoldDB" id="A0A0E9SSH2"/>
<name>A0A0E9SSH2_ANGAN</name>
<organism evidence="1">
    <name type="scientific">Anguilla anguilla</name>
    <name type="common">European freshwater eel</name>
    <name type="synonym">Muraena anguilla</name>
    <dbReference type="NCBI Taxonomy" id="7936"/>
    <lineage>
        <taxon>Eukaryota</taxon>
        <taxon>Metazoa</taxon>
        <taxon>Chordata</taxon>
        <taxon>Craniata</taxon>
        <taxon>Vertebrata</taxon>
        <taxon>Euteleostomi</taxon>
        <taxon>Actinopterygii</taxon>
        <taxon>Neopterygii</taxon>
        <taxon>Teleostei</taxon>
        <taxon>Anguilliformes</taxon>
        <taxon>Anguillidae</taxon>
        <taxon>Anguilla</taxon>
    </lineage>
</organism>
<accession>A0A0E9SSH2</accession>
<dbReference type="EMBL" id="GBXM01064957">
    <property type="protein sequence ID" value="JAH43620.1"/>
    <property type="molecule type" value="Transcribed_RNA"/>
</dbReference>
<reference evidence="1" key="2">
    <citation type="journal article" date="2015" name="Fish Shellfish Immunol.">
        <title>Early steps in the European eel (Anguilla anguilla)-Vibrio vulnificus interaction in the gills: Role of the RtxA13 toxin.</title>
        <authorList>
            <person name="Callol A."/>
            <person name="Pajuelo D."/>
            <person name="Ebbesson L."/>
            <person name="Teles M."/>
            <person name="MacKenzie S."/>
            <person name="Amaro C."/>
        </authorList>
    </citation>
    <scope>NUCLEOTIDE SEQUENCE</scope>
</reference>
<proteinExistence type="predicted"/>
<reference evidence="1" key="1">
    <citation type="submission" date="2014-11" db="EMBL/GenBank/DDBJ databases">
        <authorList>
            <person name="Amaro Gonzalez C."/>
        </authorList>
    </citation>
    <scope>NUCLEOTIDE SEQUENCE</scope>
</reference>
<protein>
    <submittedName>
        <fullName evidence="1">Uncharacterized protein</fullName>
    </submittedName>
</protein>